<protein>
    <submittedName>
        <fullName evidence="1">Uncharacterized protein</fullName>
    </submittedName>
</protein>
<evidence type="ECO:0000313" key="2">
    <source>
        <dbReference type="Proteomes" id="UP001310890"/>
    </source>
</evidence>
<gene>
    <name evidence="1" type="ORF">LTR62_007373</name>
</gene>
<dbReference type="Proteomes" id="UP001310890">
    <property type="component" value="Unassembled WGS sequence"/>
</dbReference>
<dbReference type="InterPro" id="IPR038883">
    <property type="entry name" value="AN11006-like"/>
</dbReference>
<name>A0AAN7TV26_9PEZI</name>
<reference evidence="1" key="1">
    <citation type="submission" date="2023-08" db="EMBL/GenBank/DDBJ databases">
        <title>Black Yeasts Isolated from many extreme environments.</title>
        <authorList>
            <person name="Coleine C."/>
            <person name="Stajich J.E."/>
            <person name="Selbmann L."/>
        </authorList>
    </citation>
    <scope>NUCLEOTIDE SEQUENCE</scope>
    <source>
        <strain evidence="1">CCFEE 5401</strain>
    </source>
</reference>
<comment type="caution">
    <text evidence="1">The sequence shown here is derived from an EMBL/GenBank/DDBJ whole genome shotgun (WGS) entry which is preliminary data.</text>
</comment>
<dbReference type="PANTHER" id="PTHR42085:SF1">
    <property type="entry name" value="F-BOX DOMAIN-CONTAINING PROTEIN"/>
    <property type="match status" value="1"/>
</dbReference>
<sequence>MAKMSIREKREVSEEASPFFRILPGELRNLIYRHTLLDPDPIKITKNAKLPQPGILQTSKQCRKEAGDIYYQENTFAFGISHFDAGIYISWCKTSPQRRWCRTNAFVSRSQNWANLLIWLKAYWDKECGGIVGSEEGKFNADAKAATHLFSMTKKMREHGLLTWEDAEGFLEEAHKALAGIRPRWSWRSGSADMVANLG</sequence>
<dbReference type="EMBL" id="JAVRRL010000007">
    <property type="protein sequence ID" value="KAK5116699.1"/>
    <property type="molecule type" value="Genomic_DNA"/>
</dbReference>
<proteinExistence type="predicted"/>
<accession>A0AAN7TV26</accession>
<dbReference type="PANTHER" id="PTHR42085">
    <property type="entry name" value="F-BOX DOMAIN-CONTAINING PROTEIN"/>
    <property type="match status" value="1"/>
</dbReference>
<dbReference type="AlphaFoldDB" id="A0AAN7TV26"/>
<organism evidence="1 2">
    <name type="scientific">Meristemomyces frigidus</name>
    <dbReference type="NCBI Taxonomy" id="1508187"/>
    <lineage>
        <taxon>Eukaryota</taxon>
        <taxon>Fungi</taxon>
        <taxon>Dikarya</taxon>
        <taxon>Ascomycota</taxon>
        <taxon>Pezizomycotina</taxon>
        <taxon>Dothideomycetes</taxon>
        <taxon>Dothideomycetidae</taxon>
        <taxon>Mycosphaerellales</taxon>
        <taxon>Teratosphaeriaceae</taxon>
        <taxon>Meristemomyces</taxon>
    </lineage>
</organism>
<evidence type="ECO:0000313" key="1">
    <source>
        <dbReference type="EMBL" id="KAK5116699.1"/>
    </source>
</evidence>